<dbReference type="InterPro" id="IPR005064">
    <property type="entry name" value="BUG"/>
</dbReference>
<proteinExistence type="inferred from homology"/>
<feature type="signal peptide" evidence="2">
    <location>
        <begin position="1"/>
        <end position="24"/>
    </location>
</feature>
<sequence length="324" mass="33215">MSMLTRRGLLGAMPALALAAPALAQGFPTRPIRILVTIGAGSAADILTRALADDLGRRLGQNVVTENRPGAGGNIAGEVVRRAEPDGHTLLMATVSTHGINPALYARMPFDPVADFAPITLVASSPNVLVVHPSSPITSVAELIAAARAKPGELTYSSGGSGTSQHLGGAVLEQMTGVKLTHVPFRSAPESVNAVLAGTTSMTFASVPVALSQVRGGALRAIGLSSATPMASWPEVKPLAELGLPGFDVSAWFGLVAPAGTPAPVISRLHDATREALQVPAIRERLAGQGMQILNADPADFATFIKSEITRWGPIVRASGATAG</sequence>
<comment type="caution">
    <text evidence="3">The sequence shown here is derived from an EMBL/GenBank/DDBJ whole genome shotgun (WGS) entry which is preliminary data.</text>
</comment>
<accession>A0ABS6HBZ9</accession>
<evidence type="ECO:0000313" key="3">
    <source>
        <dbReference type="EMBL" id="MBU8546257.1"/>
    </source>
</evidence>
<name>A0ABS6HBZ9_9PROT</name>
<dbReference type="Pfam" id="PF03401">
    <property type="entry name" value="TctC"/>
    <property type="match status" value="1"/>
</dbReference>
<dbReference type="CDD" id="cd13578">
    <property type="entry name" value="PBP2_Bug27"/>
    <property type="match status" value="1"/>
</dbReference>
<dbReference type="EMBL" id="JAERQM010000007">
    <property type="protein sequence ID" value="MBU8546257.1"/>
    <property type="molecule type" value="Genomic_DNA"/>
</dbReference>
<keyword evidence="4" id="KW-1185">Reference proteome</keyword>
<comment type="similarity">
    <text evidence="1">Belongs to the UPF0065 (bug) family.</text>
</comment>
<keyword evidence="2" id="KW-0732">Signal</keyword>
<protein>
    <submittedName>
        <fullName evidence="3">Tripartite tricarboxylate transporter substrate binding protein</fullName>
    </submittedName>
</protein>
<dbReference type="Proteomes" id="UP000689967">
    <property type="component" value="Unassembled WGS sequence"/>
</dbReference>
<dbReference type="PIRSF" id="PIRSF017082">
    <property type="entry name" value="YflP"/>
    <property type="match status" value="1"/>
</dbReference>
<feature type="chain" id="PRO_5046898335" evidence="2">
    <location>
        <begin position="25"/>
        <end position="324"/>
    </location>
</feature>
<dbReference type="PANTHER" id="PTHR42928:SF5">
    <property type="entry name" value="BLR1237 PROTEIN"/>
    <property type="match status" value="1"/>
</dbReference>
<evidence type="ECO:0000256" key="1">
    <source>
        <dbReference type="ARBA" id="ARBA00006987"/>
    </source>
</evidence>
<gene>
    <name evidence="3" type="ORF">JJQ90_21230</name>
</gene>
<dbReference type="RefSeq" id="WP_216878278.1">
    <property type="nucleotide sequence ID" value="NZ_JAERQM010000007.1"/>
</dbReference>
<evidence type="ECO:0000313" key="4">
    <source>
        <dbReference type="Proteomes" id="UP000689967"/>
    </source>
</evidence>
<organism evidence="3 4">
    <name type="scientific">Falsiroseomonas oleicola</name>
    <dbReference type="NCBI Taxonomy" id="2801474"/>
    <lineage>
        <taxon>Bacteria</taxon>
        <taxon>Pseudomonadati</taxon>
        <taxon>Pseudomonadota</taxon>
        <taxon>Alphaproteobacteria</taxon>
        <taxon>Acetobacterales</taxon>
        <taxon>Roseomonadaceae</taxon>
        <taxon>Falsiroseomonas</taxon>
    </lineage>
</organism>
<reference evidence="3 4" key="1">
    <citation type="submission" date="2021-01" db="EMBL/GenBank/DDBJ databases">
        <title>Roseomonas sp. nov, a bacterium isolated from an oil production mixture in Yumen Oilfield.</title>
        <authorList>
            <person name="Wu D."/>
        </authorList>
    </citation>
    <scope>NUCLEOTIDE SEQUENCE [LARGE SCALE GENOMIC DNA]</scope>
    <source>
        <strain evidence="3 4">ROY-5-3</strain>
    </source>
</reference>
<evidence type="ECO:0000256" key="2">
    <source>
        <dbReference type="SAM" id="SignalP"/>
    </source>
</evidence>
<dbReference type="PANTHER" id="PTHR42928">
    <property type="entry name" value="TRICARBOXYLATE-BINDING PROTEIN"/>
    <property type="match status" value="1"/>
</dbReference>